<dbReference type="PANTHER" id="PTHR23292:SF6">
    <property type="entry name" value="FI16602P1-RELATED"/>
    <property type="match status" value="1"/>
</dbReference>
<organism evidence="11 12">
    <name type="scientific">Meloidogyne javanica</name>
    <name type="common">Root-knot nematode worm</name>
    <dbReference type="NCBI Taxonomy" id="6303"/>
    <lineage>
        <taxon>Eukaryota</taxon>
        <taxon>Metazoa</taxon>
        <taxon>Ecdysozoa</taxon>
        <taxon>Nematoda</taxon>
        <taxon>Chromadorea</taxon>
        <taxon>Rhabditida</taxon>
        <taxon>Tylenchina</taxon>
        <taxon>Tylenchomorpha</taxon>
        <taxon>Tylenchoidea</taxon>
        <taxon>Meloidogynidae</taxon>
        <taxon>Meloidogyninae</taxon>
        <taxon>Meloidogyne</taxon>
        <taxon>Meloidogyne incognita group</taxon>
    </lineage>
</organism>
<dbReference type="PROSITE" id="PS51837">
    <property type="entry name" value="LITAF"/>
    <property type="match status" value="1"/>
</dbReference>
<dbReference type="AlphaFoldDB" id="A0A915LYT2"/>
<evidence type="ECO:0000256" key="6">
    <source>
        <dbReference type="ARBA" id="ARBA00022833"/>
    </source>
</evidence>
<evidence type="ECO:0000256" key="1">
    <source>
        <dbReference type="ARBA" id="ARBA00004414"/>
    </source>
</evidence>
<evidence type="ECO:0000256" key="7">
    <source>
        <dbReference type="ARBA" id="ARBA00023136"/>
    </source>
</evidence>
<feature type="domain" description="LITAF" evidence="10">
    <location>
        <begin position="29"/>
        <end position="113"/>
    </location>
</feature>
<evidence type="ECO:0000256" key="8">
    <source>
        <dbReference type="SAM" id="MobiDB-lite"/>
    </source>
</evidence>
<evidence type="ECO:0000256" key="3">
    <source>
        <dbReference type="ARBA" id="ARBA00004630"/>
    </source>
</evidence>
<feature type="region of interest" description="Disordered" evidence="8">
    <location>
        <begin position="178"/>
        <end position="198"/>
    </location>
</feature>
<accession>A0A915LYT2</accession>
<dbReference type="SMART" id="SM00714">
    <property type="entry name" value="LITAF"/>
    <property type="match status" value="1"/>
</dbReference>
<dbReference type="Proteomes" id="UP000887561">
    <property type="component" value="Unplaced"/>
</dbReference>
<keyword evidence="5" id="KW-0479">Metal-binding</keyword>
<evidence type="ECO:0000313" key="12">
    <source>
        <dbReference type="WBParaSite" id="scaffold2155_cov181.g4341"/>
    </source>
</evidence>
<sequence>MKVPPPNYHETTHEHISVYPPNPQIMESPQVTIPQSTLALGPFPQQAYCHSCRQQVQTSVNYVSGTFAWLLCFLFLLFGLFCGCCCIPFCVDSCKDAEHRCTRCDTYIGTYQRLGKMSVSSSDYEEMVLLPPSYQETPPSYVETSETVETSFLEQNNISNTQENIHLMTYRPQVRTSLSSGNDELLSSPPSYHEVPPVETTETPLIDQNVSNTNNTQMNPNQQSNIPQSITHPWEIEKSQDSKSLISFKISV</sequence>
<feature type="transmembrane region" description="Helical" evidence="9">
    <location>
        <begin position="67"/>
        <end position="91"/>
    </location>
</feature>
<keyword evidence="7 9" id="KW-0472">Membrane</keyword>
<keyword evidence="9" id="KW-1133">Transmembrane helix</keyword>
<dbReference type="PANTHER" id="PTHR23292">
    <property type="entry name" value="LIPOPOLYSACCHARIDE-INDUCED TUMOR NECROSIS FACTOR-ALPHA FACTOR"/>
    <property type="match status" value="1"/>
</dbReference>
<proteinExistence type="inferred from homology"/>
<evidence type="ECO:0000313" key="11">
    <source>
        <dbReference type="Proteomes" id="UP000887561"/>
    </source>
</evidence>
<dbReference type="GO" id="GO:0005765">
    <property type="term" value="C:lysosomal membrane"/>
    <property type="evidence" value="ECO:0007669"/>
    <property type="project" value="UniProtKB-SubCell"/>
</dbReference>
<evidence type="ECO:0000259" key="10">
    <source>
        <dbReference type="PROSITE" id="PS51837"/>
    </source>
</evidence>
<evidence type="ECO:0000256" key="9">
    <source>
        <dbReference type="SAM" id="Phobius"/>
    </source>
</evidence>
<comment type="subcellular location">
    <subcellularLocation>
        <location evidence="2">Endosome membrane</location>
        <topology evidence="2">Peripheral membrane protein</topology>
    </subcellularLocation>
    <subcellularLocation>
        <location evidence="1">Late endosome membrane</location>
    </subcellularLocation>
    <subcellularLocation>
        <location evidence="3">Lysosome membrane</location>
        <topology evidence="3">Peripheral membrane protein</topology>
        <orientation evidence="3">Cytoplasmic side</orientation>
    </subcellularLocation>
</comment>
<dbReference type="GO" id="GO:0031902">
    <property type="term" value="C:late endosome membrane"/>
    <property type="evidence" value="ECO:0007669"/>
    <property type="project" value="UniProtKB-SubCell"/>
</dbReference>
<name>A0A915LYT2_MELJA</name>
<dbReference type="InterPro" id="IPR006629">
    <property type="entry name" value="LITAF"/>
</dbReference>
<keyword evidence="6" id="KW-0862">Zinc</keyword>
<dbReference type="GO" id="GO:0008270">
    <property type="term" value="F:zinc ion binding"/>
    <property type="evidence" value="ECO:0007669"/>
    <property type="project" value="TreeGrafter"/>
</dbReference>
<protein>
    <submittedName>
        <fullName evidence="12">LITAF domain-containing protein</fullName>
    </submittedName>
</protein>
<keyword evidence="11" id="KW-1185">Reference proteome</keyword>
<dbReference type="WBParaSite" id="scaffold2155_cov181.g4341">
    <property type="protein sequence ID" value="scaffold2155_cov181.g4341"/>
    <property type="gene ID" value="scaffold2155_cov181.g4341"/>
</dbReference>
<dbReference type="Pfam" id="PF10601">
    <property type="entry name" value="zf-LITAF-like"/>
    <property type="match status" value="1"/>
</dbReference>
<comment type="similarity">
    <text evidence="4">Belongs to the CDIP1/LITAF family.</text>
</comment>
<reference evidence="12" key="1">
    <citation type="submission" date="2022-11" db="UniProtKB">
        <authorList>
            <consortium name="WormBaseParasite"/>
        </authorList>
    </citation>
    <scope>IDENTIFICATION</scope>
</reference>
<dbReference type="InterPro" id="IPR037519">
    <property type="entry name" value="LITAF_fam"/>
</dbReference>
<evidence type="ECO:0000256" key="2">
    <source>
        <dbReference type="ARBA" id="ARBA00004481"/>
    </source>
</evidence>
<evidence type="ECO:0000256" key="5">
    <source>
        <dbReference type="ARBA" id="ARBA00022723"/>
    </source>
</evidence>
<keyword evidence="9" id="KW-0812">Transmembrane</keyword>
<evidence type="ECO:0000256" key="4">
    <source>
        <dbReference type="ARBA" id="ARBA00005975"/>
    </source>
</evidence>